<gene>
    <name evidence="1" type="ORF">RPERSI_LOCUS33571</name>
</gene>
<feature type="non-terminal residue" evidence="1">
    <location>
        <position position="211"/>
    </location>
</feature>
<evidence type="ECO:0000313" key="1">
    <source>
        <dbReference type="EMBL" id="CAG8845224.1"/>
    </source>
</evidence>
<sequence>QIIITRAEYVDKFITPSSEENHKKHFKRTPNNRLLDMFDLDCKAVALNHNYNSWKFYRQLFSRAIKTACYSNETIETLSNLFEEMMDFWMNLRKPDENLANVELSAWMQRFSNDLIYAITTGNRTFATKHYYHKLKTNEVTKEIVESEHVIECIKNFYSDGQMLFIPKLLRSFPLINGRMNKMMHLFDYVYKRLVERIRKRRKEVEKLVNS</sequence>
<accession>A0ACA9SQN2</accession>
<evidence type="ECO:0000313" key="2">
    <source>
        <dbReference type="Proteomes" id="UP000789920"/>
    </source>
</evidence>
<proteinExistence type="predicted"/>
<reference evidence="1" key="1">
    <citation type="submission" date="2021-06" db="EMBL/GenBank/DDBJ databases">
        <authorList>
            <person name="Kallberg Y."/>
            <person name="Tangrot J."/>
            <person name="Rosling A."/>
        </authorList>
    </citation>
    <scope>NUCLEOTIDE SEQUENCE</scope>
    <source>
        <strain evidence="1">MA461A</strain>
    </source>
</reference>
<comment type="caution">
    <text evidence="1">The sequence shown here is derived from an EMBL/GenBank/DDBJ whole genome shotgun (WGS) entry which is preliminary data.</text>
</comment>
<dbReference type="EMBL" id="CAJVQC010145793">
    <property type="protein sequence ID" value="CAG8845224.1"/>
    <property type="molecule type" value="Genomic_DNA"/>
</dbReference>
<organism evidence="1 2">
    <name type="scientific">Racocetra persica</name>
    <dbReference type="NCBI Taxonomy" id="160502"/>
    <lineage>
        <taxon>Eukaryota</taxon>
        <taxon>Fungi</taxon>
        <taxon>Fungi incertae sedis</taxon>
        <taxon>Mucoromycota</taxon>
        <taxon>Glomeromycotina</taxon>
        <taxon>Glomeromycetes</taxon>
        <taxon>Diversisporales</taxon>
        <taxon>Gigasporaceae</taxon>
        <taxon>Racocetra</taxon>
    </lineage>
</organism>
<dbReference type="Proteomes" id="UP000789920">
    <property type="component" value="Unassembled WGS sequence"/>
</dbReference>
<protein>
    <submittedName>
        <fullName evidence="1">30801_t:CDS:1</fullName>
    </submittedName>
</protein>
<keyword evidence="2" id="KW-1185">Reference proteome</keyword>
<name>A0ACA9SQN2_9GLOM</name>
<feature type="non-terminal residue" evidence="1">
    <location>
        <position position="1"/>
    </location>
</feature>